<dbReference type="Pfam" id="PF11348">
    <property type="entry name" value="DUF3150"/>
    <property type="match status" value="1"/>
</dbReference>
<evidence type="ECO:0000256" key="1">
    <source>
        <dbReference type="SAM" id="MobiDB-lite"/>
    </source>
</evidence>
<protein>
    <submittedName>
        <fullName evidence="2">Protein of uncharacterized function (DUF3150)</fullName>
    </submittedName>
</protein>
<proteinExistence type="predicted"/>
<dbReference type="RefSeq" id="WP_115632022.1">
    <property type="nucleotide sequence ID" value="NZ_UIGI01000002.1"/>
</dbReference>
<dbReference type="Proteomes" id="UP000255528">
    <property type="component" value="Unassembled WGS sequence"/>
</dbReference>
<gene>
    <name evidence="2" type="ORF">NCTC12119_04810</name>
</gene>
<dbReference type="InterPro" id="IPR021496">
    <property type="entry name" value="DUF3150"/>
</dbReference>
<feature type="compositionally biased region" description="Gly residues" evidence="1">
    <location>
        <begin position="369"/>
        <end position="378"/>
    </location>
</feature>
<reference evidence="2 3" key="1">
    <citation type="submission" date="2018-06" db="EMBL/GenBank/DDBJ databases">
        <authorList>
            <consortium name="Pathogen Informatics"/>
            <person name="Doyle S."/>
        </authorList>
    </citation>
    <scope>NUCLEOTIDE SEQUENCE [LARGE SCALE GENOMIC DNA]</scope>
    <source>
        <strain evidence="2 3">NCTC12119</strain>
    </source>
</reference>
<name>A0A381KQ88_9ENTR</name>
<feature type="region of interest" description="Disordered" evidence="1">
    <location>
        <begin position="343"/>
        <end position="378"/>
    </location>
</feature>
<accession>A0A381KQ88</accession>
<dbReference type="EMBL" id="UIGI01000002">
    <property type="protein sequence ID" value="SUY92781.1"/>
    <property type="molecule type" value="Genomic_DNA"/>
</dbReference>
<dbReference type="AlphaFoldDB" id="A0A381KQ88"/>
<sequence>MNVNSNTSINTSNLGNIDPKEQCLKFLDAYPELKDGAVITKLEISGCQGHRRTKDIQQSFEGLDISDQSSVSKSEVRWIDSKALSFKSTINSKISTLCARLCINYSNMFILPVSSMQEFLEEAQKIESEFKEGISNALDNYEIYVENEKKRSPLMADLIDKLKLTKDDFGKSFKFRLAHFIPFTPISVEESDETNDRYKEQLLVDIADEAEKIYIQMISKERLKSSTISRLKQMQSKIISFMFMYKEAVVLADAIKYIIDNVPNGSITNPRDVSVLQQWFCFMSDVNKLSRIISGEEKVADWLSTISHAFNSASNNDTPVTSKINDNPFAKVTVLGNKESVNSPAAKAGVSDETKGDVTSDTPEAPKTLGGGLSLKGW</sequence>
<evidence type="ECO:0000313" key="3">
    <source>
        <dbReference type="Proteomes" id="UP000255528"/>
    </source>
</evidence>
<evidence type="ECO:0000313" key="2">
    <source>
        <dbReference type="EMBL" id="SUY92781.1"/>
    </source>
</evidence>
<organism evidence="2 3">
    <name type="scientific">Buttiauxella agrestis</name>
    <dbReference type="NCBI Taxonomy" id="82977"/>
    <lineage>
        <taxon>Bacteria</taxon>
        <taxon>Pseudomonadati</taxon>
        <taxon>Pseudomonadota</taxon>
        <taxon>Gammaproteobacteria</taxon>
        <taxon>Enterobacterales</taxon>
        <taxon>Enterobacteriaceae</taxon>
        <taxon>Buttiauxella</taxon>
    </lineage>
</organism>